<protein>
    <submittedName>
        <fullName evidence="1">Uncharacterized protein</fullName>
    </submittedName>
</protein>
<evidence type="ECO:0000313" key="2">
    <source>
        <dbReference type="Proteomes" id="UP001314229"/>
    </source>
</evidence>
<dbReference type="AlphaFoldDB" id="A0AAV1MTA4"/>
<sequence>MHVYRNLTVYPERVLRYWDDTGQRRIVTAFDIRTAVINNAAECVSTFHIHHMLRVNDAEFTWLDKQWEAHEI</sequence>
<name>A0AAV1MTA4_SCOSC</name>
<keyword evidence="2" id="KW-1185">Reference proteome</keyword>
<accession>A0AAV1MTA4</accession>
<proteinExistence type="predicted"/>
<dbReference type="Proteomes" id="UP001314229">
    <property type="component" value="Unassembled WGS sequence"/>
</dbReference>
<dbReference type="EMBL" id="CAWUFR010000002">
    <property type="protein sequence ID" value="CAK6949934.1"/>
    <property type="molecule type" value="Genomic_DNA"/>
</dbReference>
<evidence type="ECO:0000313" key="1">
    <source>
        <dbReference type="EMBL" id="CAK6949934.1"/>
    </source>
</evidence>
<reference evidence="1 2" key="1">
    <citation type="submission" date="2024-01" db="EMBL/GenBank/DDBJ databases">
        <authorList>
            <person name="Alioto T."/>
            <person name="Alioto T."/>
            <person name="Gomez Garrido J."/>
        </authorList>
    </citation>
    <scope>NUCLEOTIDE SEQUENCE [LARGE SCALE GENOMIC DNA]</scope>
</reference>
<comment type="caution">
    <text evidence="1">The sequence shown here is derived from an EMBL/GenBank/DDBJ whole genome shotgun (WGS) entry which is preliminary data.</text>
</comment>
<organism evidence="1 2">
    <name type="scientific">Scomber scombrus</name>
    <name type="common">Atlantic mackerel</name>
    <name type="synonym">Scomber vernalis</name>
    <dbReference type="NCBI Taxonomy" id="13677"/>
    <lineage>
        <taxon>Eukaryota</taxon>
        <taxon>Metazoa</taxon>
        <taxon>Chordata</taxon>
        <taxon>Craniata</taxon>
        <taxon>Vertebrata</taxon>
        <taxon>Euteleostomi</taxon>
        <taxon>Actinopterygii</taxon>
        <taxon>Neopterygii</taxon>
        <taxon>Teleostei</taxon>
        <taxon>Neoteleostei</taxon>
        <taxon>Acanthomorphata</taxon>
        <taxon>Pelagiaria</taxon>
        <taxon>Scombriformes</taxon>
        <taxon>Scombridae</taxon>
        <taxon>Scomber</taxon>
    </lineage>
</organism>
<gene>
    <name evidence="1" type="ORF">FSCOSCO3_A013770</name>
</gene>